<evidence type="ECO:0000256" key="5">
    <source>
        <dbReference type="ARBA" id="ARBA00022722"/>
    </source>
</evidence>
<comment type="similarity">
    <text evidence="2">Belongs to the REXO4 family.</text>
</comment>
<dbReference type="InterPro" id="IPR047021">
    <property type="entry name" value="REXO1/3/4-like"/>
</dbReference>
<organism evidence="12 13">
    <name type="scientific">Zygosaccharomyces bailii (strain CLIB 213 / ATCC 58445 / CBS 680 / BCRC 21525 / NBRC 1098 / NCYC 1416 / NRRL Y-2227)</name>
    <dbReference type="NCBI Taxonomy" id="1333698"/>
    <lineage>
        <taxon>Eukaryota</taxon>
        <taxon>Fungi</taxon>
        <taxon>Dikarya</taxon>
        <taxon>Ascomycota</taxon>
        <taxon>Saccharomycotina</taxon>
        <taxon>Saccharomycetes</taxon>
        <taxon>Saccharomycetales</taxon>
        <taxon>Saccharomycetaceae</taxon>
        <taxon>Zygosaccharomyces</taxon>
    </lineage>
</organism>
<keyword evidence="13" id="KW-1185">Reference proteome</keyword>
<dbReference type="Pfam" id="PF00929">
    <property type="entry name" value="RNase_T"/>
    <property type="match status" value="1"/>
</dbReference>
<comment type="function">
    <text evidence="9">Exoribonuclease involved in ribosome biosynthesis. Involved in the processing of ITS1, the internal transcribed spacer localized between the 18S and 5.8S rRNAs.</text>
</comment>
<dbReference type="InterPro" id="IPR036397">
    <property type="entry name" value="RNaseH_sf"/>
</dbReference>
<evidence type="ECO:0000313" key="13">
    <source>
        <dbReference type="Proteomes" id="UP000019375"/>
    </source>
</evidence>
<dbReference type="Gene3D" id="3.30.420.10">
    <property type="entry name" value="Ribonuclease H-like superfamily/Ribonuclease H"/>
    <property type="match status" value="1"/>
</dbReference>
<evidence type="ECO:0000256" key="6">
    <source>
        <dbReference type="ARBA" id="ARBA00022801"/>
    </source>
</evidence>
<dbReference type="FunFam" id="3.30.420.10:FF:000007">
    <property type="entry name" value="Interferon-stimulated exonuclease gene 20"/>
    <property type="match status" value="1"/>
</dbReference>
<dbReference type="GO" id="GO:0003676">
    <property type="term" value="F:nucleic acid binding"/>
    <property type="evidence" value="ECO:0007669"/>
    <property type="project" value="InterPro"/>
</dbReference>
<dbReference type="AlphaFoldDB" id="A0A8J2T371"/>
<sequence length="267" mass="30200">MVLSSNWLEFQKKSSDAGSNKRKSTKKTGEVFKGNHHTKKKPSRVMNVVYTMNEAIDRAEKDKKLGKEFNFRPTTESKVDVLLGKDTVSKRMKDAGKFVALDGEFVGVGIDGKEHALARVSVVNYNGYVVMDEYVKPQEKVVDWRTWVSGIEPKHMKNAISYKEAQQRVADILKDRILVGHAVSHDLAALGLKHARSMIRDTSLYPPFRKQYAKGKTPGLKKLANEVLKINIQEGQHSSVEDARITMLLYKSHKKEIDRLYGGKLDV</sequence>
<name>A0A8J2T371_ZYGB2</name>
<evidence type="ECO:0000259" key="11">
    <source>
        <dbReference type="SMART" id="SM00479"/>
    </source>
</evidence>
<keyword evidence="5" id="KW-0540">Nuclease</keyword>
<evidence type="ECO:0000256" key="10">
    <source>
        <dbReference type="SAM" id="MobiDB-lite"/>
    </source>
</evidence>
<dbReference type="InterPro" id="IPR037431">
    <property type="entry name" value="REX4_DEDDh_dom"/>
</dbReference>
<evidence type="ECO:0000313" key="12">
    <source>
        <dbReference type="EMBL" id="CDF87614.1"/>
    </source>
</evidence>
<dbReference type="SUPFAM" id="SSF53098">
    <property type="entry name" value="Ribonuclease H-like"/>
    <property type="match status" value="1"/>
</dbReference>
<gene>
    <name evidence="12" type="ORF">BN860_10440g</name>
</gene>
<reference evidence="13" key="1">
    <citation type="journal article" date="2013" name="Genome Announc.">
        <title>Genome sequence of the food spoilage yeast Zygosaccharomyces bailii CLIB 213(T).</title>
        <authorList>
            <person name="Galeote V."/>
            <person name="Bigey F."/>
            <person name="Devillers H."/>
            <person name="Neuveglise C."/>
            <person name="Dequin S."/>
        </authorList>
    </citation>
    <scope>NUCLEOTIDE SEQUENCE [LARGE SCALE GENOMIC DNA]</scope>
    <source>
        <strain evidence="13">CLIB 213 / ATCC 58445 / CBS 680 / CCRC 21525 / NBRC 1098 / NCYC 1416 / NRRL Y-2227</strain>
    </source>
</reference>
<evidence type="ECO:0000256" key="9">
    <source>
        <dbReference type="ARBA" id="ARBA00025599"/>
    </source>
</evidence>
<dbReference type="GO" id="GO:0005634">
    <property type="term" value="C:nucleus"/>
    <property type="evidence" value="ECO:0007669"/>
    <property type="project" value="UniProtKB-SubCell"/>
</dbReference>
<comment type="subcellular location">
    <subcellularLocation>
        <location evidence="1">Nucleus</location>
    </subcellularLocation>
</comment>
<dbReference type="InterPro" id="IPR013520">
    <property type="entry name" value="Ribonucl_H"/>
</dbReference>
<evidence type="ECO:0000256" key="2">
    <source>
        <dbReference type="ARBA" id="ARBA00010489"/>
    </source>
</evidence>
<evidence type="ECO:0000256" key="7">
    <source>
        <dbReference type="ARBA" id="ARBA00022839"/>
    </source>
</evidence>
<dbReference type="EMBL" id="HG316454">
    <property type="protein sequence ID" value="CDF87614.1"/>
    <property type="molecule type" value="Genomic_DNA"/>
</dbReference>
<keyword evidence="6" id="KW-0378">Hydrolase</keyword>
<protein>
    <recommendedName>
        <fullName evidence="3">RNA exonuclease 4</fullName>
    </recommendedName>
</protein>
<feature type="domain" description="Exonuclease" evidence="11">
    <location>
        <begin position="97"/>
        <end position="259"/>
    </location>
</feature>
<dbReference type="InterPro" id="IPR012337">
    <property type="entry name" value="RNaseH-like_sf"/>
</dbReference>
<dbReference type="SMART" id="SM00479">
    <property type="entry name" value="EXOIII"/>
    <property type="match status" value="1"/>
</dbReference>
<feature type="region of interest" description="Disordered" evidence="10">
    <location>
        <begin position="12"/>
        <end position="39"/>
    </location>
</feature>
<dbReference type="OrthoDB" id="8191639at2759"/>
<dbReference type="GO" id="GO:0000027">
    <property type="term" value="P:ribosomal large subunit assembly"/>
    <property type="evidence" value="ECO:0007669"/>
    <property type="project" value="TreeGrafter"/>
</dbReference>
<evidence type="ECO:0000256" key="3">
    <source>
        <dbReference type="ARBA" id="ARBA00016937"/>
    </source>
</evidence>
<dbReference type="PANTHER" id="PTHR12801">
    <property type="entry name" value="RNA EXONUCLEASE REXO1 / RECO3 FAMILY MEMBER-RELATED"/>
    <property type="match status" value="1"/>
</dbReference>
<evidence type="ECO:0000256" key="8">
    <source>
        <dbReference type="ARBA" id="ARBA00023242"/>
    </source>
</evidence>
<dbReference type="Proteomes" id="UP000019375">
    <property type="component" value="Unassembled WGS sequence"/>
</dbReference>
<keyword evidence="4" id="KW-0698">rRNA processing</keyword>
<evidence type="ECO:0000256" key="4">
    <source>
        <dbReference type="ARBA" id="ARBA00022552"/>
    </source>
</evidence>
<accession>A0A8J2T371</accession>
<evidence type="ECO:0000256" key="1">
    <source>
        <dbReference type="ARBA" id="ARBA00004123"/>
    </source>
</evidence>
<dbReference type="GO" id="GO:0006364">
    <property type="term" value="P:rRNA processing"/>
    <property type="evidence" value="ECO:0007669"/>
    <property type="project" value="UniProtKB-KW"/>
</dbReference>
<keyword evidence="8" id="KW-0539">Nucleus</keyword>
<dbReference type="PANTHER" id="PTHR12801:SF45">
    <property type="entry name" value="RNA EXONUCLEASE 4"/>
    <property type="match status" value="1"/>
</dbReference>
<dbReference type="GO" id="GO:0008408">
    <property type="term" value="F:3'-5' exonuclease activity"/>
    <property type="evidence" value="ECO:0007669"/>
    <property type="project" value="InterPro"/>
</dbReference>
<proteinExistence type="inferred from homology"/>
<dbReference type="CDD" id="cd06144">
    <property type="entry name" value="REX4_like"/>
    <property type="match status" value="1"/>
</dbReference>
<keyword evidence="7" id="KW-0269">Exonuclease</keyword>